<dbReference type="InterPro" id="IPR036250">
    <property type="entry name" value="AcylCo_DH-like_C"/>
</dbReference>
<evidence type="ECO:0000256" key="7">
    <source>
        <dbReference type="RuleBase" id="RU362125"/>
    </source>
</evidence>
<dbReference type="Gene3D" id="1.20.140.10">
    <property type="entry name" value="Butyryl-CoA Dehydrogenase, subunit A, domain 3"/>
    <property type="match status" value="1"/>
</dbReference>
<dbReference type="Pfam" id="PF02771">
    <property type="entry name" value="Acyl-CoA_dh_N"/>
    <property type="match status" value="1"/>
</dbReference>
<evidence type="ECO:0000256" key="5">
    <source>
        <dbReference type="ARBA" id="ARBA00022946"/>
    </source>
</evidence>
<dbReference type="GO" id="GO:0046949">
    <property type="term" value="P:fatty-acyl-CoA biosynthetic process"/>
    <property type="evidence" value="ECO:0007669"/>
    <property type="project" value="TreeGrafter"/>
</dbReference>
<evidence type="ECO:0000313" key="12">
    <source>
        <dbReference type="Proteomes" id="UP000320766"/>
    </source>
</evidence>
<comment type="caution">
    <text evidence="11">The sequence shown here is derived from an EMBL/GenBank/DDBJ whole genome shotgun (WGS) entry which is preliminary data.</text>
</comment>
<dbReference type="Pfam" id="PF02770">
    <property type="entry name" value="Acyl-CoA_dh_M"/>
    <property type="match status" value="1"/>
</dbReference>
<dbReference type="InterPro" id="IPR037069">
    <property type="entry name" value="AcylCoA_DH/ox_N_sf"/>
</dbReference>
<sequence length="400" mass="44685">MNFKGVDYYDIDDLLSDDEKLVRDSVREFLEKEVKPLIVDAFQNEKPLNMKELAPKMGELGMIGGPVPEEYGGPETSYMEFGLICHELERVDGALRSFAAVQSALFMYPIWKFGSEEQKHKWLPHIAKGKKIGCFGLTEPNHGSDVAGMDTVAKKDRDEWVIDGSKEWISEASVADVALVFARADEGVRGFFVERGTEGFTQAFQGKKGSMRCGDVGELAFSNCRVPSENILPKTTGSGLRGVFMTLNQARHGISWGAIGAAEDCYETALNYAKKREQFGSPIASYQLVQAKLVKMLTEITKGQLLSYRLSRLMDEKKERHQQISMAKMNNVSVARYCARTAREILGANGVSYDYSPMRHMGNIEAVYTYQGTSDIHTLILGQDITGISAFTREFKTKER</sequence>
<dbReference type="InterPro" id="IPR013786">
    <property type="entry name" value="AcylCoA_DH/ox_N"/>
</dbReference>
<evidence type="ECO:0000259" key="10">
    <source>
        <dbReference type="Pfam" id="PF02771"/>
    </source>
</evidence>
<evidence type="ECO:0000313" key="11">
    <source>
        <dbReference type="EMBL" id="RZN67785.1"/>
    </source>
</evidence>
<dbReference type="GO" id="GO:0004361">
    <property type="term" value="F:glutaryl-CoA dehydrogenase activity"/>
    <property type="evidence" value="ECO:0007669"/>
    <property type="project" value="TreeGrafter"/>
</dbReference>
<dbReference type="GO" id="GO:0000062">
    <property type="term" value="F:fatty-acyl-CoA binding"/>
    <property type="evidence" value="ECO:0007669"/>
    <property type="project" value="TreeGrafter"/>
</dbReference>
<comment type="cofactor">
    <cofactor evidence="1 7">
        <name>FAD</name>
        <dbReference type="ChEBI" id="CHEBI:57692"/>
    </cofactor>
</comment>
<dbReference type="Proteomes" id="UP000320766">
    <property type="component" value="Unassembled WGS sequence"/>
</dbReference>
<evidence type="ECO:0000256" key="6">
    <source>
        <dbReference type="ARBA" id="ARBA00023002"/>
    </source>
</evidence>
<dbReference type="InterPro" id="IPR006091">
    <property type="entry name" value="Acyl-CoA_Oxase/DH_mid-dom"/>
</dbReference>
<dbReference type="SUPFAM" id="SSF56645">
    <property type="entry name" value="Acyl-CoA dehydrogenase NM domain-like"/>
    <property type="match status" value="1"/>
</dbReference>
<dbReference type="PANTHER" id="PTHR42807">
    <property type="entry name" value="GLUTARYL-COA DEHYDROGENASE, MITOCHONDRIAL"/>
    <property type="match status" value="1"/>
</dbReference>
<dbReference type="GO" id="GO:0050660">
    <property type="term" value="F:flavin adenine dinucleotide binding"/>
    <property type="evidence" value="ECO:0007669"/>
    <property type="project" value="InterPro"/>
</dbReference>
<dbReference type="Gene3D" id="2.40.110.10">
    <property type="entry name" value="Butyryl-CoA Dehydrogenase, subunit A, domain 2"/>
    <property type="match status" value="1"/>
</dbReference>
<dbReference type="InterPro" id="IPR009100">
    <property type="entry name" value="AcylCoA_DH/oxidase_NM_dom_sf"/>
</dbReference>
<dbReference type="FunFam" id="1.10.540.10:FF:000026">
    <property type="entry name" value="Acyl-CoA dehydrogenase medium chain"/>
    <property type="match status" value="1"/>
</dbReference>
<dbReference type="GO" id="GO:0033539">
    <property type="term" value="P:fatty acid beta-oxidation using acyl-CoA dehydrogenase"/>
    <property type="evidence" value="ECO:0007669"/>
    <property type="project" value="TreeGrafter"/>
</dbReference>
<evidence type="ECO:0000259" key="9">
    <source>
        <dbReference type="Pfam" id="PF02770"/>
    </source>
</evidence>
<keyword evidence="5" id="KW-0809">Transit peptide</keyword>
<protein>
    <submittedName>
        <fullName evidence="11">Acyl-CoA dehydrogenase</fullName>
    </submittedName>
</protein>
<feature type="domain" description="Acyl-CoA dehydrogenase/oxidase C-terminal" evidence="8">
    <location>
        <begin position="237"/>
        <end position="384"/>
    </location>
</feature>
<reference evidence="11 12" key="1">
    <citation type="journal article" date="2019" name="Nat. Microbiol.">
        <title>Wide diversity of methane and short-chain alkane metabolisms in uncultured archaea.</title>
        <authorList>
            <person name="Borrel G."/>
            <person name="Adam P.S."/>
            <person name="McKay L.J."/>
            <person name="Chen L.X."/>
            <person name="Sierra-Garcia I.N."/>
            <person name="Sieber C.M."/>
            <person name="Letourneur Q."/>
            <person name="Ghozlane A."/>
            <person name="Andersen G.L."/>
            <person name="Li W.J."/>
            <person name="Hallam S.J."/>
            <person name="Muyzer G."/>
            <person name="de Oliveira V.M."/>
            <person name="Inskeep W.P."/>
            <person name="Banfield J.F."/>
            <person name="Gribaldo S."/>
        </authorList>
    </citation>
    <scope>NUCLEOTIDE SEQUENCE [LARGE SCALE GENOMIC DNA]</scope>
    <source>
        <strain evidence="11">NM1b</strain>
    </source>
</reference>
<gene>
    <name evidence="11" type="ORF">EF807_07085</name>
</gene>
<evidence type="ECO:0000256" key="1">
    <source>
        <dbReference type="ARBA" id="ARBA00001974"/>
    </source>
</evidence>
<feature type="domain" description="Acyl-CoA dehydrogenase/oxidase N-terminal" evidence="10">
    <location>
        <begin position="16"/>
        <end position="130"/>
    </location>
</feature>
<feature type="domain" description="Acyl-CoA oxidase/dehydrogenase middle" evidence="9">
    <location>
        <begin position="134"/>
        <end position="224"/>
    </location>
</feature>
<dbReference type="EMBL" id="RXIL01000129">
    <property type="protein sequence ID" value="RZN67785.1"/>
    <property type="molecule type" value="Genomic_DNA"/>
</dbReference>
<dbReference type="InterPro" id="IPR052033">
    <property type="entry name" value="Glutaryl-CoA_DH_mitochondrial"/>
</dbReference>
<dbReference type="InterPro" id="IPR046373">
    <property type="entry name" value="Acyl-CoA_Oxase/DH_mid-dom_sf"/>
</dbReference>
<evidence type="ECO:0000256" key="4">
    <source>
        <dbReference type="ARBA" id="ARBA00022827"/>
    </source>
</evidence>
<dbReference type="AlphaFoldDB" id="A0A520KVQ1"/>
<dbReference type="Gene3D" id="1.10.540.10">
    <property type="entry name" value="Acyl-CoA dehydrogenase/oxidase, N-terminal domain"/>
    <property type="match status" value="1"/>
</dbReference>
<comment type="similarity">
    <text evidence="2 7">Belongs to the acyl-CoA dehydrogenase family.</text>
</comment>
<keyword evidence="6 7" id="KW-0560">Oxidoreductase</keyword>
<dbReference type="Pfam" id="PF00441">
    <property type="entry name" value="Acyl-CoA_dh_1"/>
    <property type="match status" value="1"/>
</dbReference>
<accession>A0A520KVQ1</accession>
<organism evidence="11 12">
    <name type="scientific">Candidatus Methanolliviera hydrocarbonicum</name>
    <dbReference type="NCBI Taxonomy" id="2491085"/>
    <lineage>
        <taxon>Archaea</taxon>
        <taxon>Methanobacteriati</taxon>
        <taxon>Methanobacteriota</taxon>
        <taxon>Candidatus Methanoliparia</taxon>
        <taxon>Candidatus Methanoliparales</taxon>
        <taxon>Candidatus Methanollivieraceae</taxon>
        <taxon>Candidatus Methanolliviera</taxon>
    </lineage>
</organism>
<dbReference type="SUPFAM" id="SSF47203">
    <property type="entry name" value="Acyl-CoA dehydrogenase C-terminal domain-like"/>
    <property type="match status" value="1"/>
</dbReference>
<dbReference type="InterPro" id="IPR009075">
    <property type="entry name" value="AcylCo_DH/oxidase_C"/>
</dbReference>
<keyword evidence="4 7" id="KW-0274">FAD</keyword>
<dbReference type="PANTHER" id="PTHR42807:SF1">
    <property type="entry name" value="GLUTARYL-COA DEHYDROGENASE, MITOCHONDRIAL"/>
    <property type="match status" value="1"/>
</dbReference>
<evidence type="ECO:0000259" key="8">
    <source>
        <dbReference type="Pfam" id="PF00441"/>
    </source>
</evidence>
<evidence type="ECO:0000256" key="3">
    <source>
        <dbReference type="ARBA" id="ARBA00022630"/>
    </source>
</evidence>
<name>A0A520KVQ1_9EURY</name>
<evidence type="ECO:0000256" key="2">
    <source>
        <dbReference type="ARBA" id="ARBA00009347"/>
    </source>
</evidence>
<keyword evidence="3 7" id="KW-0285">Flavoprotein</keyword>
<proteinExistence type="inferred from homology"/>